<dbReference type="Pfam" id="PF03830">
    <property type="entry name" value="PTSIIB_sorb"/>
    <property type="match status" value="1"/>
</dbReference>
<evidence type="ECO:0000256" key="1">
    <source>
        <dbReference type="ARBA" id="ARBA00000514"/>
    </source>
</evidence>
<dbReference type="GO" id="GO:0008982">
    <property type="term" value="F:protein-N(PI)-phosphohistidine-sugar phosphotransferase activity"/>
    <property type="evidence" value="ECO:0007669"/>
    <property type="project" value="InterPro"/>
</dbReference>
<evidence type="ECO:0000256" key="3">
    <source>
        <dbReference type="ARBA" id="ARBA00004496"/>
    </source>
</evidence>
<keyword evidence="8" id="KW-1003">Cell membrane</keyword>
<sequence>MSIGIILASHGEFALGVKQTGDMIFGEQEQVDVCVLMPENSPEEFRHQVEQVLAKYSVDDELLCLVDLWSGTPFNQLNQLKEEGSRKIEIVSGLNIPMLLQAYSERFNPKASLNEIVQTISTVGVQGIKTSLGSTAADLPSNTAETEPSVVASVSNKMSELGISHVRLDERLIHGQVATLWLGKMGTTRVMIVDDGVVNDPIAKASLKAAVPGGIKLSILKTVTAAKRLKEGIYQDQKIMLLTKKIQTIFDLIDAGVPIESFNLGNASSREGTLQIKKSVFLTEAEIAKILELEKAGIVVTAQMVPMEEEKRFSQFYGK</sequence>
<evidence type="ECO:0000256" key="18">
    <source>
        <dbReference type="ARBA" id="ARBA00032197"/>
    </source>
</evidence>
<dbReference type="InterPro" id="IPR036667">
    <property type="entry name" value="PTS_IIB_sorbose-sp_sf"/>
</dbReference>
<keyword evidence="12" id="KW-0808">Transferase</keyword>
<dbReference type="SUPFAM" id="SSF53062">
    <property type="entry name" value="PTS system fructose IIA component-like"/>
    <property type="match status" value="1"/>
</dbReference>
<accession>A0A7Z9ASV0</accession>
<proteinExistence type="predicted"/>
<dbReference type="CDD" id="cd00006">
    <property type="entry name" value="PTS_IIA_man"/>
    <property type="match status" value="1"/>
</dbReference>
<evidence type="ECO:0000256" key="17">
    <source>
        <dbReference type="ARBA" id="ARBA00030229"/>
    </source>
</evidence>
<comment type="catalytic activity">
    <reaction evidence="1">
        <text>D-mannose(out) + N(pros)-phospho-L-histidyl-[protein] = D-mannose 6-phosphate(in) + L-histidyl-[protein]</text>
        <dbReference type="Rhea" id="RHEA:49232"/>
        <dbReference type="Rhea" id="RHEA-COMP:9745"/>
        <dbReference type="Rhea" id="RHEA-COMP:9746"/>
        <dbReference type="ChEBI" id="CHEBI:4208"/>
        <dbReference type="ChEBI" id="CHEBI:29979"/>
        <dbReference type="ChEBI" id="CHEBI:58735"/>
        <dbReference type="ChEBI" id="CHEBI:64837"/>
        <dbReference type="EC" id="2.7.1.191"/>
    </reaction>
</comment>
<evidence type="ECO:0000256" key="9">
    <source>
        <dbReference type="ARBA" id="ARBA00022490"/>
    </source>
</evidence>
<dbReference type="Pfam" id="PF03610">
    <property type="entry name" value="EIIA-man"/>
    <property type="match status" value="1"/>
</dbReference>
<dbReference type="Proteomes" id="UP000352698">
    <property type="component" value="Unassembled WGS sequence"/>
</dbReference>
<gene>
    <name evidence="19" type="primary">manX_1</name>
    <name evidence="19" type="ORF">NCTC12204_00469</name>
</gene>
<dbReference type="Gene3D" id="3.40.35.10">
    <property type="entry name" value="Phosphotransferase system, sorbose subfamily IIB component"/>
    <property type="match status" value="1"/>
</dbReference>
<dbReference type="InterPro" id="IPR036662">
    <property type="entry name" value="PTS_EIIA_man-typ_sf"/>
</dbReference>
<keyword evidence="11" id="KW-0762">Sugar transport</keyword>
<dbReference type="GO" id="GO:0005737">
    <property type="term" value="C:cytoplasm"/>
    <property type="evidence" value="ECO:0007669"/>
    <property type="project" value="UniProtKB-SubCell"/>
</dbReference>
<protein>
    <recommendedName>
        <fullName evidence="6">PTS system mannose-specific EIIAB component</fullName>
        <ecNumber evidence="5">2.7.1.191</ecNumber>
    </recommendedName>
    <alternativeName>
        <fullName evidence="18">EIIAB-Man</fullName>
    </alternativeName>
    <alternativeName>
        <fullName evidence="17">EIII-Man</fullName>
    </alternativeName>
</protein>
<dbReference type="Gene3D" id="3.40.50.510">
    <property type="entry name" value="Phosphotransferase system, mannose-type IIA component"/>
    <property type="match status" value="1"/>
</dbReference>
<evidence type="ECO:0000256" key="14">
    <source>
        <dbReference type="ARBA" id="ARBA00022777"/>
    </source>
</evidence>
<reference evidence="19 20" key="1">
    <citation type="submission" date="2019-05" db="EMBL/GenBank/DDBJ databases">
        <authorList>
            <consortium name="Pathogen Informatics"/>
        </authorList>
    </citation>
    <scope>NUCLEOTIDE SEQUENCE [LARGE SCALE GENOMIC DNA]</scope>
    <source>
        <strain evidence="19 20">NCTC12204</strain>
    </source>
</reference>
<dbReference type="PANTHER" id="PTHR33799">
    <property type="entry name" value="PTS PERMEASE-RELATED-RELATED"/>
    <property type="match status" value="1"/>
</dbReference>
<evidence type="ECO:0000256" key="10">
    <source>
        <dbReference type="ARBA" id="ARBA00022553"/>
    </source>
</evidence>
<dbReference type="GO" id="GO:0005886">
    <property type="term" value="C:plasma membrane"/>
    <property type="evidence" value="ECO:0007669"/>
    <property type="project" value="UniProtKB-SubCell"/>
</dbReference>
<evidence type="ECO:0000256" key="13">
    <source>
        <dbReference type="ARBA" id="ARBA00022683"/>
    </source>
</evidence>
<keyword evidence="15" id="KW-0472">Membrane</keyword>
<comment type="subunit">
    <text evidence="4">Homodimer.</text>
</comment>
<dbReference type="InterPro" id="IPR051471">
    <property type="entry name" value="Bacterial_PTS_sugar_comp"/>
</dbReference>
<evidence type="ECO:0000256" key="5">
    <source>
        <dbReference type="ARBA" id="ARBA00011929"/>
    </source>
</evidence>
<keyword evidence="7" id="KW-0813">Transport</keyword>
<dbReference type="PROSITE" id="PS51096">
    <property type="entry name" value="PTS_EIIA_TYPE_4"/>
    <property type="match status" value="1"/>
</dbReference>
<dbReference type="InterPro" id="IPR004701">
    <property type="entry name" value="PTS_EIIA_man-typ"/>
</dbReference>
<comment type="subcellular location">
    <subcellularLocation>
        <location evidence="2">Cell membrane</location>
    </subcellularLocation>
    <subcellularLocation>
        <location evidence="3">Cytoplasm</location>
    </subcellularLocation>
</comment>
<evidence type="ECO:0000256" key="2">
    <source>
        <dbReference type="ARBA" id="ARBA00004236"/>
    </source>
</evidence>
<dbReference type="PANTHER" id="PTHR33799:SF1">
    <property type="entry name" value="PTS SYSTEM MANNOSE-SPECIFIC EIIAB COMPONENT-RELATED"/>
    <property type="match status" value="1"/>
</dbReference>
<dbReference type="PROSITE" id="PS51101">
    <property type="entry name" value="PTS_EIIB_TYPE_4"/>
    <property type="match status" value="1"/>
</dbReference>
<dbReference type="SUPFAM" id="SSF52728">
    <property type="entry name" value="PTS IIb component"/>
    <property type="match status" value="1"/>
</dbReference>
<keyword evidence="9" id="KW-0963">Cytoplasm</keyword>
<dbReference type="InterPro" id="IPR033887">
    <property type="entry name" value="PTS_IIA_man"/>
</dbReference>
<evidence type="ECO:0000256" key="15">
    <source>
        <dbReference type="ARBA" id="ARBA00023136"/>
    </source>
</evidence>
<dbReference type="EC" id="2.7.1.191" evidence="5"/>
<name>A0A7Z9ASV0_ENTHR</name>
<keyword evidence="14" id="KW-0418">Kinase</keyword>
<keyword evidence="10" id="KW-0597">Phosphoprotein</keyword>
<comment type="caution">
    <text evidence="19">The sequence shown here is derived from an EMBL/GenBank/DDBJ whole genome shotgun (WGS) entry which is preliminary data.</text>
</comment>
<evidence type="ECO:0000313" key="19">
    <source>
        <dbReference type="EMBL" id="VTQ59785.1"/>
    </source>
</evidence>
<evidence type="ECO:0000256" key="16">
    <source>
        <dbReference type="ARBA" id="ARBA00023757"/>
    </source>
</evidence>
<evidence type="ECO:0000256" key="8">
    <source>
        <dbReference type="ARBA" id="ARBA00022475"/>
    </source>
</evidence>
<dbReference type="GO" id="GO:0016301">
    <property type="term" value="F:kinase activity"/>
    <property type="evidence" value="ECO:0007669"/>
    <property type="project" value="UniProtKB-KW"/>
</dbReference>
<evidence type="ECO:0000256" key="11">
    <source>
        <dbReference type="ARBA" id="ARBA00022597"/>
    </source>
</evidence>
<dbReference type="EMBL" id="CABEEP010000001">
    <property type="protein sequence ID" value="VTQ59785.1"/>
    <property type="molecule type" value="Genomic_DNA"/>
</dbReference>
<evidence type="ECO:0000313" key="20">
    <source>
        <dbReference type="Proteomes" id="UP000352698"/>
    </source>
</evidence>
<dbReference type="AlphaFoldDB" id="A0A7Z9ASV0"/>
<organism evidence="19 20">
    <name type="scientific">Enterococcus hirae</name>
    <dbReference type="NCBI Taxonomy" id="1354"/>
    <lineage>
        <taxon>Bacteria</taxon>
        <taxon>Bacillati</taxon>
        <taxon>Bacillota</taxon>
        <taxon>Bacilli</taxon>
        <taxon>Lactobacillales</taxon>
        <taxon>Enterococcaceae</taxon>
        <taxon>Enterococcus</taxon>
    </lineage>
</organism>
<dbReference type="InterPro" id="IPR004720">
    <property type="entry name" value="PTS_IIB_sorbose-sp"/>
</dbReference>
<dbReference type="RefSeq" id="WP_010720072.1">
    <property type="nucleotide sequence ID" value="NZ_BSWW01000023.1"/>
</dbReference>
<keyword evidence="13" id="KW-0598">Phosphotransferase system</keyword>
<evidence type="ECO:0000256" key="4">
    <source>
        <dbReference type="ARBA" id="ARBA00011738"/>
    </source>
</evidence>
<evidence type="ECO:0000256" key="7">
    <source>
        <dbReference type="ARBA" id="ARBA00022448"/>
    </source>
</evidence>
<evidence type="ECO:0000256" key="6">
    <source>
        <dbReference type="ARBA" id="ARBA00021685"/>
    </source>
</evidence>
<evidence type="ECO:0000256" key="12">
    <source>
        <dbReference type="ARBA" id="ARBA00022679"/>
    </source>
</evidence>
<dbReference type="GO" id="GO:0009401">
    <property type="term" value="P:phosphoenolpyruvate-dependent sugar phosphotransferase system"/>
    <property type="evidence" value="ECO:0007669"/>
    <property type="project" value="UniProtKB-KW"/>
</dbReference>
<comment type="function">
    <text evidence="16">The phosphoenolpyruvate-dependent sugar phosphotransferase system (sugar PTS), a major carbohydrate active transport system, catalyzes the phosphorylation of incoming sugar substrates concomitantly with their translocation across the cell membrane. The enzyme II ManXYZ PTS system is involved in mannose transport.</text>
</comment>